<gene>
    <name evidence="3" type="ORF">LCGC14_1673450</name>
</gene>
<dbReference type="GO" id="GO:0005737">
    <property type="term" value="C:cytoplasm"/>
    <property type="evidence" value="ECO:0007669"/>
    <property type="project" value="TreeGrafter"/>
</dbReference>
<dbReference type="PANTHER" id="PTHR48051:SF1">
    <property type="entry name" value="RAS SUPPRESSOR PROTEIN 1"/>
    <property type="match status" value="1"/>
</dbReference>
<evidence type="ECO:0008006" key="4">
    <source>
        <dbReference type="Google" id="ProtNLM"/>
    </source>
</evidence>
<accession>A0A0F9ID30</accession>
<keyword evidence="2" id="KW-0677">Repeat</keyword>
<dbReference type="Pfam" id="PF00560">
    <property type="entry name" value="LRR_1"/>
    <property type="match status" value="1"/>
</dbReference>
<evidence type="ECO:0000313" key="3">
    <source>
        <dbReference type="EMBL" id="KKM17664.1"/>
    </source>
</evidence>
<dbReference type="EMBL" id="LAZR01014399">
    <property type="protein sequence ID" value="KKM17664.1"/>
    <property type="molecule type" value="Genomic_DNA"/>
</dbReference>
<dbReference type="InterPro" id="IPR001611">
    <property type="entry name" value="Leu-rich_rpt"/>
</dbReference>
<dbReference type="InterPro" id="IPR032675">
    <property type="entry name" value="LRR_dom_sf"/>
</dbReference>
<evidence type="ECO:0000256" key="2">
    <source>
        <dbReference type="ARBA" id="ARBA00022737"/>
    </source>
</evidence>
<dbReference type="Gene3D" id="3.80.10.10">
    <property type="entry name" value="Ribonuclease Inhibitor"/>
    <property type="match status" value="1"/>
</dbReference>
<dbReference type="Pfam" id="PF13855">
    <property type="entry name" value="LRR_8"/>
    <property type="match status" value="1"/>
</dbReference>
<evidence type="ECO:0000256" key="1">
    <source>
        <dbReference type="ARBA" id="ARBA00022614"/>
    </source>
</evidence>
<proteinExistence type="predicted"/>
<organism evidence="3">
    <name type="scientific">marine sediment metagenome</name>
    <dbReference type="NCBI Taxonomy" id="412755"/>
    <lineage>
        <taxon>unclassified sequences</taxon>
        <taxon>metagenomes</taxon>
        <taxon>ecological metagenomes</taxon>
    </lineage>
</organism>
<keyword evidence="1" id="KW-0433">Leucine-rich repeat</keyword>
<name>A0A0F9ID30_9ZZZZ</name>
<dbReference type="SMART" id="SM00369">
    <property type="entry name" value="LRR_TYP"/>
    <property type="match status" value="4"/>
</dbReference>
<dbReference type="PROSITE" id="PS51450">
    <property type="entry name" value="LRR"/>
    <property type="match status" value="1"/>
</dbReference>
<protein>
    <recommendedName>
        <fullName evidence="4">Leucine-rich repeat domain-containing protein</fullName>
    </recommendedName>
</protein>
<comment type="caution">
    <text evidence="3">The sequence shown here is derived from an EMBL/GenBank/DDBJ whole genome shotgun (WGS) entry which is preliminary data.</text>
</comment>
<sequence length="368" mass="42608">MQEFKVNDLLTLKLENSKTVIYVKGKKFRQCMYLLVNKKVDELEDLLTLDSVDDLVEDLDHSLGEGENHDEIPPEVEFWGHCSNIQVWYENDYNTRMIHSNLAFPLLRRLSNVGDVIAKRVFKEEIAKRLATGYPSVVKYLIEERYIKYLTREELLFGILEPEEAEVITKLDAMCGENFYLTHKFYDNLDLSFIVMGRHVIGLTLSFFKLKTFPEEITKLKFIKKLYLGGNRFSNIPESIRNLKNLQTLLIFDNNLNCLPESIGNLKSLRLLDLEKNMLKHIPESIGNLVSLEELILNFNQIVELPEAVLELNSLKKLHLRGVFLARTISATEKNLNIIKKLEVKGVNIITEPPRSGNLPRYILLNKI</sequence>
<dbReference type="PANTHER" id="PTHR48051">
    <property type="match status" value="1"/>
</dbReference>
<dbReference type="SUPFAM" id="SSF52058">
    <property type="entry name" value="L domain-like"/>
    <property type="match status" value="1"/>
</dbReference>
<reference evidence="3" key="1">
    <citation type="journal article" date="2015" name="Nature">
        <title>Complex archaea that bridge the gap between prokaryotes and eukaryotes.</title>
        <authorList>
            <person name="Spang A."/>
            <person name="Saw J.H."/>
            <person name="Jorgensen S.L."/>
            <person name="Zaremba-Niedzwiedzka K."/>
            <person name="Martijn J."/>
            <person name="Lind A.E."/>
            <person name="van Eijk R."/>
            <person name="Schleper C."/>
            <person name="Guy L."/>
            <person name="Ettema T.J."/>
        </authorList>
    </citation>
    <scope>NUCLEOTIDE SEQUENCE</scope>
</reference>
<dbReference type="InterPro" id="IPR003591">
    <property type="entry name" value="Leu-rich_rpt_typical-subtyp"/>
</dbReference>
<dbReference type="InterPro" id="IPR050216">
    <property type="entry name" value="LRR_domain-containing"/>
</dbReference>
<dbReference type="SMART" id="SM00364">
    <property type="entry name" value="LRR_BAC"/>
    <property type="match status" value="4"/>
</dbReference>
<dbReference type="AlphaFoldDB" id="A0A0F9ID30"/>